<keyword evidence="3" id="KW-1185">Reference proteome</keyword>
<dbReference type="InterPro" id="IPR016787">
    <property type="entry name" value="UCP021328"/>
</dbReference>
<dbReference type="EMBL" id="JBHUCM010000010">
    <property type="protein sequence ID" value="MFD1537500.1"/>
    <property type="molecule type" value="Genomic_DNA"/>
</dbReference>
<evidence type="ECO:0000256" key="1">
    <source>
        <dbReference type="SAM" id="MobiDB-lite"/>
    </source>
</evidence>
<dbReference type="Proteomes" id="UP001597097">
    <property type="component" value="Unassembled WGS sequence"/>
</dbReference>
<dbReference type="RefSeq" id="WP_219534679.1">
    <property type="nucleotide sequence ID" value="NZ_JAHKRM010000023.1"/>
</dbReference>
<feature type="compositionally biased region" description="Basic and acidic residues" evidence="1">
    <location>
        <begin position="100"/>
        <end position="123"/>
    </location>
</feature>
<gene>
    <name evidence="2" type="ORF">ACFSJ0_10680</name>
</gene>
<feature type="compositionally biased region" description="Basic residues" evidence="1">
    <location>
        <begin position="124"/>
        <end position="141"/>
    </location>
</feature>
<dbReference type="Pfam" id="PF11208">
    <property type="entry name" value="DUF2992"/>
    <property type="match status" value="1"/>
</dbReference>
<comment type="caution">
    <text evidence="2">The sequence shown here is derived from an EMBL/GenBank/DDBJ whole genome shotgun (WGS) entry which is preliminary data.</text>
</comment>
<evidence type="ECO:0000313" key="3">
    <source>
        <dbReference type="Proteomes" id="UP001597097"/>
    </source>
</evidence>
<name>A0ABW4G4E3_9ACTN</name>
<feature type="region of interest" description="Disordered" evidence="1">
    <location>
        <begin position="84"/>
        <end position="141"/>
    </location>
</feature>
<proteinExistence type="predicted"/>
<reference evidence="3" key="1">
    <citation type="journal article" date="2019" name="Int. J. Syst. Evol. Microbiol.">
        <title>The Global Catalogue of Microorganisms (GCM) 10K type strain sequencing project: providing services to taxonomists for standard genome sequencing and annotation.</title>
        <authorList>
            <consortium name="The Broad Institute Genomics Platform"/>
            <consortium name="The Broad Institute Genome Sequencing Center for Infectious Disease"/>
            <person name="Wu L."/>
            <person name="Ma J."/>
        </authorList>
    </citation>
    <scope>NUCLEOTIDE SEQUENCE [LARGE SCALE GENOMIC DNA]</scope>
    <source>
        <strain evidence="3">CGMCC 1.15399</strain>
    </source>
</reference>
<sequence>MVTLSVYLDGPFWVGVLELVENGELRATRFTLGAEPTDPELYDYLMRYGLALLAQASSAPPVRASEARGDGRVNPKRAAKLAARAAARVSSRSTAAQEAMRLELESRKQEASGDRRARREEAARHRREVARRKRIERRRDR</sequence>
<accession>A0ABW4G4E3</accession>
<evidence type="ECO:0000313" key="2">
    <source>
        <dbReference type="EMBL" id="MFD1537500.1"/>
    </source>
</evidence>
<protein>
    <submittedName>
        <fullName evidence="2">YjdF family protein</fullName>
    </submittedName>
</protein>
<organism evidence="2 3">
    <name type="scientific">Nonomuraea guangzhouensis</name>
    <dbReference type="NCBI Taxonomy" id="1291555"/>
    <lineage>
        <taxon>Bacteria</taxon>
        <taxon>Bacillati</taxon>
        <taxon>Actinomycetota</taxon>
        <taxon>Actinomycetes</taxon>
        <taxon>Streptosporangiales</taxon>
        <taxon>Streptosporangiaceae</taxon>
        <taxon>Nonomuraea</taxon>
    </lineage>
</organism>
<feature type="compositionally biased region" description="Low complexity" evidence="1">
    <location>
        <begin position="84"/>
        <end position="96"/>
    </location>
</feature>